<dbReference type="SMART" id="SM00828">
    <property type="entry name" value="PKS_MT"/>
    <property type="match status" value="1"/>
</dbReference>
<dbReference type="PANTHER" id="PTHR44068">
    <property type="entry name" value="ZGC:194242"/>
    <property type="match status" value="1"/>
</dbReference>
<organism evidence="5 6">
    <name type="scientific">Halorhodospira neutriphila</name>
    <dbReference type="NCBI Taxonomy" id="168379"/>
    <lineage>
        <taxon>Bacteria</taxon>
        <taxon>Pseudomonadati</taxon>
        <taxon>Pseudomonadota</taxon>
        <taxon>Gammaproteobacteria</taxon>
        <taxon>Chromatiales</taxon>
        <taxon>Ectothiorhodospiraceae</taxon>
        <taxon>Halorhodospira</taxon>
    </lineage>
</organism>
<dbReference type="Gene3D" id="3.40.50.150">
    <property type="entry name" value="Vaccinia Virus protein VP39"/>
    <property type="match status" value="1"/>
</dbReference>
<evidence type="ECO:0000256" key="1">
    <source>
        <dbReference type="ARBA" id="ARBA00022603"/>
    </source>
</evidence>
<dbReference type="InterPro" id="IPR029063">
    <property type="entry name" value="SAM-dependent_MTases_sf"/>
</dbReference>
<keyword evidence="2" id="KW-0808">Transferase</keyword>
<dbReference type="InterPro" id="IPR020803">
    <property type="entry name" value="MeTfrase_dom"/>
</dbReference>
<comment type="caution">
    <text evidence="5">The sequence shown here is derived from an EMBL/GenBank/DDBJ whole genome shotgun (WGS) entry which is preliminary data.</text>
</comment>
<proteinExistence type="predicted"/>
<dbReference type="InterPro" id="IPR050447">
    <property type="entry name" value="Erg6_SMT_methyltransf"/>
</dbReference>
<accession>A0ABS1E4A7</accession>
<feature type="domain" description="Polyketide synthase-like methyltransferase" evidence="4">
    <location>
        <begin position="72"/>
        <end position="261"/>
    </location>
</feature>
<sequence length="300" mass="33507">MPPPQSRRARQAWGHIDWLLNPFRRREVAEIYDLMADDVLTERGLYLNLGYWRGAEDLDTASAALAHLVAETARMGPGDTVLDVGFGYAEQDLLWAQAYRPERIVGLNITPSQVAAARQRVAEQGLEGRIELHEASATAMPLADASVDKVVALECAFHFRSREDFFREAQRVLRPGGILVLADIIPQPPADGRLRRLWQRLDWRLVAGKFLIPKENAYPRAAYYDKLAAAGLEHVEVESIRDAVYGPLHRWLAANPQAVLRLHPAARWAARLTLRLSPEVVYAGLDYVLASAVKPLPAQG</sequence>
<name>A0ABS1E4A7_9GAMM</name>
<dbReference type="InterPro" id="IPR013216">
    <property type="entry name" value="Methyltransf_11"/>
</dbReference>
<keyword evidence="1 5" id="KW-0489">Methyltransferase</keyword>
<reference evidence="5 6" key="1">
    <citation type="journal article" date="2020" name="Microorganisms">
        <title>Osmotic Adaptation and Compatible Solute Biosynthesis of Phototrophic Bacteria as Revealed from Genome Analyses.</title>
        <authorList>
            <person name="Imhoff J.F."/>
            <person name="Rahn T."/>
            <person name="Kunzel S."/>
            <person name="Keller A."/>
            <person name="Neulinger S.C."/>
        </authorList>
    </citation>
    <scope>NUCLEOTIDE SEQUENCE [LARGE SCALE GENOMIC DNA]</scope>
    <source>
        <strain evidence="5 6">DSM 15116</strain>
    </source>
</reference>
<gene>
    <name evidence="5" type="ORF">CKO13_02635</name>
</gene>
<evidence type="ECO:0000313" key="5">
    <source>
        <dbReference type="EMBL" id="MBK1725932.1"/>
    </source>
</evidence>
<evidence type="ECO:0000313" key="6">
    <source>
        <dbReference type="Proteomes" id="UP000738126"/>
    </source>
</evidence>
<dbReference type="CDD" id="cd02440">
    <property type="entry name" value="AdoMet_MTases"/>
    <property type="match status" value="1"/>
</dbReference>
<dbReference type="GO" id="GO:0008168">
    <property type="term" value="F:methyltransferase activity"/>
    <property type="evidence" value="ECO:0007669"/>
    <property type="project" value="UniProtKB-KW"/>
</dbReference>
<dbReference type="SUPFAM" id="SSF53335">
    <property type="entry name" value="S-adenosyl-L-methionine-dependent methyltransferases"/>
    <property type="match status" value="1"/>
</dbReference>
<dbReference type="PANTHER" id="PTHR44068:SF11">
    <property type="entry name" value="GERANYL DIPHOSPHATE 2-C-METHYLTRANSFERASE"/>
    <property type="match status" value="1"/>
</dbReference>
<dbReference type="RefSeq" id="WP_200256551.1">
    <property type="nucleotide sequence ID" value="NZ_NRSH01000016.1"/>
</dbReference>
<protein>
    <submittedName>
        <fullName evidence="5">SAM-dependent methyltransferase</fullName>
    </submittedName>
</protein>
<dbReference type="Proteomes" id="UP000738126">
    <property type="component" value="Unassembled WGS sequence"/>
</dbReference>
<keyword evidence="6" id="KW-1185">Reference proteome</keyword>
<dbReference type="EMBL" id="NRSH01000016">
    <property type="protein sequence ID" value="MBK1725932.1"/>
    <property type="molecule type" value="Genomic_DNA"/>
</dbReference>
<evidence type="ECO:0000256" key="3">
    <source>
        <dbReference type="ARBA" id="ARBA00022691"/>
    </source>
</evidence>
<evidence type="ECO:0000259" key="4">
    <source>
        <dbReference type="SMART" id="SM00828"/>
    </source>
</evidence>
<evidence type="ECO:0000256" key="2">
    <source>
        <dbReference type="ARBA" id="ARBA00022679"/>
    </source>
</evidence>
<dbReference type="GO" id="GO:0032259">
    <property type="term" value="P:methylation"/>
    <property type="evidence" value="ECO:0007669"/>
    <property type="project" value="UniProtKB-KW"/>
</dbReference>
<keyword evidence="3" id="KW-0949">S-adenosyl-L-methionine</keyword>
<dbReference type="Pfam" id="PF08241">
    <property type="entry name" value="Methyltransf_11"/>
    <property type="match status" value="1"/>
</dbReference>